<reference evidence="2 3" key="1">
    <citation type="journal article" date="2020" name="Genomics">
        <title>Complete, high-quality genomes from long-read metagenomic sequencing of two wolf lichen thalli reveals enigmatic genome architecture.</title>
        <authorList>
            <person name="McKenzie S.K."/>
            <person name="Walston R.F."/>
            <person name="Allen J.L."/>
        </authorList>
    </citation>
    <scope>NUCLEOTIDE SEQUENCE [LARGE SCALE GENOMIC DNA]</scope>
    <source>
        <strain evidence="2">WasteWater2</strain>
    </source>
</reference>
<comment type="caution">
    <text evidence="2">The sequence shown here is derived from an EMBL/GenBank/DDBJ whole genome shotgun (WGS) entry which is preliminary data.</text>
</comment>
<keyword evidence="3" id="KW-1185">Reference proteome</keyword>
<name>A0A8H6CPZ6_9LECA</name>
<sequence length="211" mass="22603">MMTLNYHLCRKRQPSPILTLRLLVFVLFPTTPALSINSSLSTLLGDSLGVNCRGSVLCPAYLEAFPPDYIGTFIKITSGSITDCPPDFLCGPMNDTDIYLPNDHIVCLPIGRSFLGGICAFTQGNNLPTTGVDGALIKRKLQELRGHGCHVCGSVPLSGDNDPSKEGILTVNYIGGLACKGLCPSKHYTALLQLAANMSWLGVINSTLFES</sequence>
<dbReference type="Gene3D" id="3.30.430.10">
    <property type="entry name" value="Killer Toxin P4, subunit A"/>
    <property type="match status" value="1"/>
</dbReference>
<dbReference type="Proteomes" id="UP000578531">
    <property type="component" value="Unassembled WGS sequence"/>
</dbReference>
<dbReference type="GeneID" id="59293600"/>
<dbReference type="GO" id="GO:0005576">
    <property type="term" value="C:extracellular region"/>
    <property type="evidence" value="ECO:0007669"/>
    <property type="project" value="InterPro"/>
</dbReference>
<dbReference type="InterPro" id="IPR011329">
    <property type="entry name" value="Killer_tox_Kp4/SMK"/>
</dbReference>
<evidence type="ECO:0000313" key="3">
    <source>
        <dbReference type="Proteomes" id="UP000578531"/>
    </source>
</evidence>
<accession>A0A8H6CPZ6</accession>
<dbReference type="InterPro" id="IPR015131">
    <property type="entry name" value="Killer_tox_Kp4"/>
</dbReference>
<protein>
    <recommendedName>
        <fullName evidence="1">Killer toxin Kp4 domain-containing protein</fullName>
    </recommendedName>
</protein>
<evidence type="ECO:0000313" key="2">
    <source>
        <dbReference type="EMBL" id="KAF6227745.1"/>
    </source>
</evidence>
<organism evidence="2 3">
    <name type="scientific">Letharia columbiana</name>
    <dbReference type="NCBI Taxonomy" id="112416"/>
    <lineage>
        <taxon>Eukaryota</taxon>
        <taxon>Fungi</taxon>
        <taxon>Dikarya</taxon>
        <taxon>Ascomycota</taxon>
        <taxon>Pezizomycotina</taxon>
        <taxon>Lecanoromycetes</taxon>
        <taxon>OSLEUM clade</taxon>
        <taxon>Lecanoromycetidae</taxon>
        <taxon>Lecanorales</taxon>
        <taxon>Lecanorineae</taxon>
        <taxon>Parmeliaceae</taxon>
        <taxon>Letharia</taxon>
    </lineage>
</organism>
<dbReference type="RefSeq" id="XP_037159236.1">
    <property type="nucleotide sequence ID" value="XM_037313836.1"/>
</dbReference>
<evidence type="ECO:0000259" key="1">
    <source>
        <dbReference type="Pfam" id="PF09044"/>
    </source>
</evidence>
<dbReference type="AlphaFoldDB" id="A0A8H6CPZ6"/>
<dbReference type="Pfam" id="PF09044">
    <property type="entry name" value="Kp4"/>
    <property type="match status" value="1"/>
</dbReference>
<gene>
    <name evidence="2" type="ORF">HO173_011963</name>
</gene>
<feature type="domain" description="Killer toxin Kp4" evidence="1">
    <location>
        <begin position="93"/>
        <end position="174"/>
    </location>
</feature>
<proteinExistence type="predicted"/>
<dbReference type="OrthoDB" id="4177994at2759"/>
<dbReference type="EMBL" id="JACCJC010000081">
    <property type="protein sequence ID" value="KAF6227745.1"/>
    <property type="molecule type" value="Genomic_DNA"/>
</dbReference>
<dbReference type="SUPFAM" id="SSF55221">
    <property type="entry name" value="Yeast killer toxins"/>
    <property type="match status" value="1"/>
</dbReference>